<dbReference type="AlphaFoldDB" id="A0A7W6FN69"/>
<reference evidence="1 2" key="1">
    <citation type="submission" date="2020-08" db="EMBL/GenBank/DDBJ databases">
        <title>Genomic Encyclopedia of Type Strains, Phase IV (KMG-IV): sequencing the most valuable type-strain genomes for metagenomic binning, comparative biology and taxonomic classification.</title>
        <authorList>
            <person name="Goeker M."/>
        </authorList>
    </citation>
    <scope>NUCLEOTIDE SEQUENCE [LARGE SCALE GENOMIC DNA]</scope>
    <source>
        <strain evidence="1 2">DSM 26189</strain>
    </source>
</reference>
<gene>
    <name evidence="1" type="ORF">GGR43_000129</name>
</gene>
<dbReference type="RefSeq" id="WP_281392388.1">
    <property type="nucleotide sequence ID" value="NZ_BSPS01000095.1"/>
</dbReference>
<sequence length="44" mass="4716">MKGPSVRRESCRILAPHAMALWLMGRGAGNGLAEGKAIRQIITP</sequence>
<dbReference type="Proteomes" id="UP000571950">
    <property type="component" value="Unassembled WGS sequence"/>
</dbReference>
<evidence type="ECO:0000313" key="1">
    <source>
        <dbReference type="EMBL" id="MBB3924435.1"/>
    </source>
</evidence>
<dbReference type="EMBL" id="JACIDT010000001">
    <property type="protein sequence ID" value="MBB3924435.1"/>
    <property type="molecule type" value="Genomic_DNA"/>
</dbReference>
<accession>A0A7W6FN69</accession>
<evidence type="ECO:0000313" key="2">
    <source>
        <dbReference type="Proteomes" id="UP000571950"/>
    </source>
</evidence>
<comment type="caution">
    <text evidence="1">The sequence shown here is derived from an EMBL/GenBank/DDBJ whole genome shotgun (WGS) entry which is preliminary data.</text>
</comment>
<proteinExistence type="predicted"/>
<protein>
    <submittedName>
        <fullName evidence="1">Uncharacterized protein</fullName>
    </submittedName>
</protein>
<keyword evidence="2" id="KW-1185">Reference proteome</keyword>
<name>A0A7W6FN69_9SPHN</name>
<organism evidence="1 2">
    <name type="scientific">Sphingobium jiangsuense</name>
    <dbReference type="NCBI Taxonomy" id="870476"/>
    <lineage>
        <taxon>Bacteria</taxon>
        <taxon>Pseudomonadati</taxon>
        <taxon>Pseudomonadota</taxon>
        <taxon>Alphaproteobacteria</taxon>
        <taxon>Sphingomonadales</taxon>
        <taxon>Sphingomonadaceae</taxon>
        <taxon>Sphingobium</taxon>
    </lineage>
</organism>